<keyword evidence="1" id="KW-1133">Transmembrane helix</keyword>
<reference evidence="2 3" key="1">
    <citation type="submission" date="2018-04" db="EMBL/GenBank/DDBJ databases">
        <authorList>
            <person name="Eckel V.P."/>
            <person name="Vogel R.F."/>
        </authorList>
    </citation>
    <scope>NUCLEOTIDE SEQUENCE [LARGE SCALE GENOMIC DNA]</scope>
    <source>
        <strain evidence="3">TMW 2.1764</strain>
    </source>
</reference>
<name>A0A5N6S5S4_9BIFI</name>
<evidence type="ECO:0000313" key="2">
    <source>
        <dbReference type="EMBL" id="KAE8129179.1"/>
    </source>
</evidence>
<evidence type="ECO:0000256" key="1">
    <source>
        <dbReference type="SAM" id="Phobius"/>
    </source>
</evidence>
<dbReference type="RefSeq" id="WP_152580384.1">
    <property type="nucleotide sequence ID" value="NZ_JALCCS010000010.1"/>
</dbReference>
<feature type="transmembrane region" description="Helical" evidence="1">
    <location>
        <begin position="125"/>
        <end position="146"/>
    </location>
</feature>
<keyword evidence="1" id="KW-0812">Transmembrane</keyword>
<keyword evidence="3" id="KW-1185">Reference proteome</keyword>
<protein>
    <submittedName>
        <fullName evidence="2">Uncharacterized protein</fullName>
    </submittedName>
</protein>
<dbReference type="Proteomes" id="UP000325415">
    <property type="component" value="Unassembled WGS sequence"/>
</dbReference>
<feature type="transmembrane region" description="Helical" evidence="1">
    <location>
        <begin position="98"/>
        <end position="119"/>
    </location>
</feature>
<dbReference type="EMBL" id="QDAG01000003">
    <property type="protein sequence ID" value="KAE8129179.1"/>
    <property type="molecule type" value="Genomic_DNA"/>
</dbReference>
<dbReference type="OrthoDB" id="9958322at2"/>
<proteinExistence type="predicted"/>
<gene>
    <name evidence="2" type="ORF">DDE84_03635</name>
</gene>
<organism evidence="2 3">
    <name type="scientific">Bifidobacterium tibiigranuli</name>
    <dbReference type="NCBI Taxonomy" id="2172043"/>
    <lineage>
        <taxon>Bacteria</taxon>
        <taxon>Bacillati</taxon>
        <taxon>Actinomycetota</taxon>
        <taxon>Actinomycetes</taxon>
        <taxon>Bifidobacteriales</taxon>
        <taxon>Bifidobacteriaceae</taxon>
        <taxon>Bifidobacterium</taxon>
    </lineage>
</organism>
<dbReference type="GeneID" id="78126784"/>
<feature type="transmembrane region" description="Helical" evidence="1">
    <location>
        <begin position="33"/>
        <end position="55"/>
    </location>
</feature>
<sequence length="158" mass="17101">MDNSNEPSATQAKELLDSLAVDRRALSGKATVSTWYALLSGFVMFAFAVMSGFMIRENNLALLIPMMTVCIIFIGISIWYSIRSGVGIVHPRTRKAGVLYVLSSVSLLVGLLGGVAVALFTSLHWAVFCGIALLFEMLAAALLVLYGREQRRAIEAGE</sequence>
<evidence type="ECO:0000313" key="3">
    <source>
        <dbReference type="Proteomes" id="UP000325415"/>
    </source>
</evidence>
<dbReference type="AlphaFoldDB" id="A0A5N6S5S4"/>
<keyword evidence="1" id="KW-0472">Membrane</keyword>
<feature type="transmembrane region" description="Helical" evidence="1">
    <location>
        <begin position="61"/>
        <end position="82"/>
    </location>
</feature>
<accession>A0A5N6S5S4</accession>
<comment type="caution">
    <text evidence="2">The sequence shown here is derived from an EMBL/GenBank/DDBJ whole genome shotgun (WGS) entry which is preliminary data.</text>
</comment>